<organism evidence="1 2">
    <name type="scientific">Blattamonas nauphoetae</name>
    <dbReference type="NCBI Taxonomy" id="2049346"/>
    <lineage>
        <taxon>Eukaryota</taxon>
        <taxon>Metamonada</taxon>
        <taxon>Preaxostyla</taxon>
        <taxon>Oxymonadida</taxon>
        <taxon>Blattamonas</taxon>
    </lineage>
</organism>
<sequence>MEWFVCAVIGLNSKGSQSNGSYCFDWDDVVVDGFGTARINASASRLDSSLPHSPQSFSDGLKRLSQLFLDLIRQLNNSHCLPKRIEQHFRDNVITYILRHLINHLVSAGHVVPTCSPSQFDEIIRVFIQTYRNRIPNDLSLSDTLMHIIEDTYLLIHNSENEGLVNHPIRLTDKDFDVRSPQYTIFVQLLDPELVDVRKQFDSTLFDETAQISSWKEFLQKVADVEEVKNDTAFLKLPFFRPTLLSLQAKFQHLASSVDGSLCASTSSLLSSHSFPHASLEPPLDSSLRSLSSSSHVKDEFLHLLNFIHSLLASSLPPSLLERSQRNITDQRLAFLQPDHVNPLEKFRPSLFDEADDEKLARSLVRCLGVCRLIGAEKCIHNIPTFFDRTTSALHSSNSFLRTAAYFLFQDLIITSSAIPQLRRFWDRLHSAFRDGQLEEKFALILGLIGMV</sequence>
<keyword evidence="2" id="KW-1185">Reference proteome</keyword>
<dbReference type="Proteomes" id="UP001281761">
    <property type="component" value="Unassembled WGS sequence"/>
</dbReference>
<reference evidence="1 2" key="1">
    <citation type="journal article" date="2022" name="bioRxiv">
        <title>Genomics of Preaxostyla Flagellates Illuminates Evolutionary Transitions and the Path Towards Mitochondrial Loss.</title>
        <authorList>
            <person name="Novak L.V.F."/>
            <person name="Treitli S.C."/>
            <person name="Pyrih J."/>
            <person name="Halakuc P."/>
            <person name="Pipaliya S.V."/>
            <person name="Vacek V."/>
            <person name="Brzon O."/>
            <person name="Soukal P."/>
            <person name="Eme L."/>
            <person name="Dacks J.B."/>
            <person name="Karnkowska A."/>
            <person name="Elias M."/>
            <person name="Hampl V."/>
        </authorList>
    </citation>
    <scope>NUCLEOTIDE SEQUENCE [LARGE SCALE GENOMIC DNA]</scope>
    <source>
        <strain evidence="1">NAU3</strain>
        <tissue evidence="1">Gut</tissue>
    </source>
</reference>
<comment type="caution">
    <text evidence="1">The sequence shown here is derived from an EMBL/GenBank/DDBJ whole genome shotgun (WGS) entry which is preliminary data.</text>
</comment>
<dbReference type="EMBL" id="JARBJD010000134">
    <property type="protein sequence ID" value="KAK2950562.1"/>
    <property type="molecule type" value="Genomic_DNA"/>
</dbReference>
<gene>
    <name evidence="1" type="ORF">BLNAU_14556</name>
</gene>
<evidence type="ECO:0000313" key="1">
    <source>
        <dbReference type="EMBL" id="KAK2950562.1"/>
    </source>
</evidence>
<accession>A0ABQ9XIW2</accession>
<proteinExistence type="predicted"/>
<name>A0ABQ9XIW2_9EUKA</name>
<evidence type="ECO:0000313" key="2">
    <source>
        <dbReference type="Proteomes" id="UP001281761"/>
    </source>
</evidence>
<protein>
    <submittedName>
        <fullName evidence="1">Uncharacterized protein</fullName>
    </submittedName>
</protein>